<evidence type="ECO:0000313" key="4">
    <source>
        <dbReference type="EnsemblProtists" id="EKX46041"/>
    </source>
</evidence>
<sequence>MDAGYRTGLGHPYTRQYFNPIETGAANVHLNPWLLLLALILIYIWWKTMISGSSLLGRQAAQATSGTEMHPSGYGSRGYTRL</sequence>
<dbReference type="Proteomes" id="UP000011087">
    <property type="component" value="Unassembled WGS sequence"/>
</dbReference>
<dbReference type="EnsemblProtists" id="EKX46041">
    <property type="protein sequence ID" value="EKX46041"/>
    <property type="gene ID" value="GUITHDRAFT_152510"/>
</dbReference>
<evidence type="ECO:0000256" key="2">
    <source>
        <dbReference type="SAM" id="Phobius"/>
    </source>
</evidence>
<dbReference type="HOGENOM" id="CLU_2563271_0_0_1"/>
<reference evidence="5" key="2">
    <citation type="submission" date="2012-11" db="EMBL/GenBank/DDBJ databases">
        <authorList>
            <person name="Kuo A."/>
            <person name="Curtis B.A."/>
            <person name="Tanifuji G."/>
            <person name="Burki F."/>
            <person name="Gruber A."/>
            <person name="Irimia M."/>
            <person name="Maruyama S."/>
            <person name="Arias M.C."/>
            <person name="Ball S.G."/>
            <person name="Gile G.H."/>
            <person name="Hirakawa Y."/>
            <person name="Hopkins J.F."/>
            <person name="Rensing S.A."/>
            <person name="Schmutz J."/>
            <person name="Symeonidi A."/>
            <person name="Elias M."/>
            <person name="Eveleigh R.J."/>
            <person name="Herman E.K."/>
            <person name="Klute M.J."/>
            <person name="Nakayama T."/>
            <person name="Obornik M."/>
            <person name="Reyes-Prieto A."/>
            <person name="Armbrust E.V."/>
            <person name="Aves S.J."/>
            <person name="Beiko R.G."/>
            <person name="Coutinho P."/>
            <person name="Dacks J.B."/>
            <person name="Durnford D.G."/>
            <person name="Fast N.M."/>
            <person name="Green B.R."/>
            <person name="Grisdale C."/>
            <person name="Hempe F."/>
            <person name="Henrissat B."/>
            <person name="Hoppner M.P."/>
            <person name="Ishida K.-I."/>
            <person name="Kim E."/>
            <person name="Koreny L."/>
            <person name="Kroth P.G."/>
            <person name="Liu Y."/>
            <person name="Malik S.-B."/>
            <person name="Maier U.G."/>
            <person name="McRose D."/>
            <person name="Mock T."/>
            <person name="Neilson J.A."/>
            <person name="Onodera N.T."/>
            <person name="Poole A.M."/>
            <person name="Pritham E.J."/>
            <person name="Richards T.A."/>
            <person name="Rocap G."/>
            <person name="Roy S.W."/>
            <person name="Sarai C."/>
            <person name="Schaack S."/>
            <person name="Shirato S."/>
            <person name="Slamovits C.H."/>
            <person name="Spencer D.F."/>
            <person name="Suzuki S."/>
            <person name="Worden A.Z."/>
            <person name="Zauner S."/>
            <person name="Barry K."/>
            <person name="Bell C."/>
            <person name="Bharti A.K."/>
            <person name="Crow J.A."/>
            <person name="Grimwood J."/>
            <person name="Kramer R."/>
            <person name="Lindquist E."/>
            <person name="Lucas S."/>
            <person name="Salamov A."/>
            <person name="McFadden G.I."/>
            <person name="Lane C.E."/>
            <person name="Keeling P.J."/>
            <person name="Gray M.W."/>
            <person name="Grigoriev I.V."/>
            <person name="Archibald J.M."/>
        </authorList>
    </citation>
    <scope>NUCLEOTIDE SEQUENCE</scope>
    <source>
        <strain evidence="5">CCMP2712</strain>
    </source>
</reference>
<keyword evidence="2" id="KW-0812">Transmembrane</keyword>
<dbReference type="KEGG" id="gtt:GUITHDRAFT_152510"/>
<protein>
    <submittedName>
        <fullName evidence="3 4">Uncharacterized protein</fullName>
    </submittedName>
</protein>
<keyword evidence="5" id="KW-1185">Reference proteome</keyword>
<dbReference type="GeneID" id="17302619"/>
<dbReference type="RefSeq" id="XP_005833021.1">
    <property type="nucleotide sequence ID" value="XM_005832964.1"/>
</dbReference>
<reference evidence="3 5" key="1">
    <citation type="journal article" date="2012" name="Nature">
        <title>Algal genomes reveal evolutionary mosaicism and the fate of nucleomorphs.</title>
        <authorList>
            <consortium name="DOE Joint Genome Institute"/>
            <person name="Curtis B.A."/>
            <person name="Tanifuji G."/>
            <person name="Burki F."/>
            <person name="Gruber A."/>
            <person name="Irimia M."/>
            <person name="Maruyama S."/>
            <person name="Arias M.C."/>
            <person name="Ball S.G."/>
            <person name="Gile G.H."/>
            <person name="Hirakawa Y."/>
            <person name="Hopkins J.F."/>
            <person name="Kuo A."/>
            <person name="Rensing S.A."/>
            <person name="Schmutz J."/>
            <person name="Symeonidi A."/>
            <person name="Elias M."/>
            <person name="Eveleigh R.J."/>
            <person name="Herman E.K."/>
            <person name="Klute M.J."/>
            <person name="Nakayama T."/>
            <person name="Obornik M."/>
            <person name="Reyes-Prieto A."/>
            <person name="Armbrust E.V."/>
            <person name="Aves S.J."/>
            <person name="Beiko R.G."/>
            <person name="Coutinho P."/>
            <person name="Dacks J.B."/>
            <person name="Durnford D.G."/>
            <person name="Fast N.M."/>
            <person name="Green B.R."/>
            <person name="Grisdale C.J."/>
            <person name="Hempel F."/>
            <person name="Henrissat B."/>
            <person name="Hoppner M.P."/>
            <person name="Ishida K."/>
            <person name="Kim E."/>
            <person name="Koreny L."/>
            <person name="Kroth P.G."/>
            <person name="Liu Y."/>
            <person name="Malik S.B."/>
            <person name="Maier U.G."/>
            <person name="McRose D."/>
            <person name="Mock T."/>
            <person name="Neilson J.A."/>
            <person name="Onodera N.T."/>
            <person name="Poole A.M."/>
            <person name="Pritham E.J."/>
            <person name="Richards T.A."/>
            <person name="Rocap G."/>
            <person name="Roy S.W."/>
            <person name="Sarai C."/>
            <person name="Schaack S."/>
            <person name="Shirato S."/>
            <person name="Slamovits C.H."/>
            <person name="Spencer D.F."/>
            <person name="Suzuki S."/>
            <person name="Worden A.Z."/>
            <person name="Zauner S."/>
            <person name="Barry K."/>
            <person name="Bell C."/>
            <person name="Bharti A.K."/>
            <person name="Crow J.A."/>
            <person name="Grimwood J."/>
            <person name="Kramer R."/>
            <person name="Lindquist E."/>
            <person name="Lucas S."/>
            <person name="Salamov A."/>
            <person name="McFadden G.I."/>
            <person name="Lane C.E."/>
            <person name="Keeling P.J."/>
            <person name="Gray M.W."/>
            <person name="Grigoriev I.V."/>
            <person name="Archibald J.M."/>
        </authorList>
    </citation>
    <scope>NUCLEOTIDE SEQUENCE</scope>
    <source>
        <strain evidence="3 5">CCMP2712</strain>
    </source>
</reference>
<keyword evidence="2" id="KW-0472">Membrane</keyword>
<evidence type="ECO:0000313" key="5">
    <source>
        <dbReference type="Proteomes" id="UP000011087"/>
    </source>
</evidence>
<dbReference type="PaxDb" id="55529-EKX46041"/>
<name>L1JBZ0_GUITC</name>
<reference evidence="4" key="3">
    <citation type="submission" date="2016-03" db="UniProtKB">
        <authorList>
            <consortium name="EnsemblProtists"/>
        </authorList>
    </citation>
    <scope>IDENTIFICATION</scope>
</reference>
<feature type="transmembrane region" description="Helical" evidence="2">
    <location>
        <begin position="30"/>
        <end position="46"/>
    </location>
</feature>
<organism evidence="3">
    <name type="scientific">Guillardia theta (strain CCMP2712)</name>
    <name type="common">Cryptophyte</name>
    <dbReference type="NCBI Taxonomy" id="905079"/>
    <lineage>
        <taxon>Eukaryota</taxon>
        <taxon>Cryptophyceae</taxon>
        <taxon>Pyrenomonadales</taxon>
        <taxon>Geminigeraceae</taxon>
        <taxon>Guillardia</taxon>
    </lineage>
</organism>
<evidence type="ECO:0000256" key="1">
    <source>
        <dbReference type="SAM" id="MobiDB-lite"/>
    </source>
</evidence>
<gene>
    <name evidence="3" type="ORF">GUITHDRAFT_152510</name>
</gene>
<dbReference type="EMBL" id="JH992996">
    <property type="protein sequence ID" value="EKX46041.1"/>
    <property type="molecule type" value="Genomic_DNA"/>
</dbReference>
<keyword evidence="2" id="KW-1133">Transmembrane helix</keyword>
<accession>L1JBZ0</accession>
<proteinExistence type="predicted"/>
<dbReference type="AlphaFoldDB" id="L1JBZ0"/>
<feature type="region of interest" description="Disordered" evidence="1">
    <location>
        <begin position="63"/>
        <end position="82"/>
    </location>
</feature>
<evidence type="ECO:0000313" key="3">
    <source>
        <dbReference type="EMBL" id="EKX46041.1"/>
    </source>
</evidence>